<dbReference type="EMBL" id="KB096743">
    <property type="protein sequence ID" value="ESO01509.1"/>
    <property type="molecule type" value="Genomic_DNA"/>
</dbReference>
<dbReference type="OrthoDB" id="300641at2759"/>
<dbReference type="CTD" id="20205002"/>
<dbReference type="EnsemblMetazoa" id="HelroT174465">
    <property type="protein sequence ID" value="HelroP174465"/>
    <property type="gene ID" value="HelroG174465"/>
</dbReference>
<keyword evidence="4" id="KW-1185">Reference proteome</keyword>
<gene>
    <name evidence="3" type="primary">20205002</name>
    <name evidence="2" type="ORF">HELRODRAFT_174465</name>
</gene>
<dbReference type="HOGENOM" id="CLU_1697434_0_0_1"/>
<dbReference type="KEGG" id="hro:HELRODRAFT_174465"/>
<evidence type="ECO:0000256" key="1">
    <source>
        <dbReference type="SAM" id="SignalP"/>
    </source>
</evidence>
<accession>T1F853</accession>
<name>T1F853_HELRO</name>
<evidence type="ECO:0000313" key="3">
    <source>
        <dbReference type="EnsemblMetazoa" id="HelroP174465"/>
    </source>
</evidence>
<sequence length="155" mass="17530">MFGVPCIFLASLFLLDFSDAFRKAPECNVRGCRECPDGPDTCAKCQALHKLTTDRRRCIYQCNSHLCRVCPSGICAECYHGYYLADDETCHHACLSNVPNCGYCDDGYVCSSCRPGYELRNNSCLKDSDGCGKLQSWKAFYTFIFVKFIQFFVLI</sequence>
<dbReference type="EMBL" id="AMQM01004923">
    <property type="status" value="NOT_ANNOTATED_CDS"/>
    <property type="molecule type" value="Genomic_DNA"/>
</dbReference>
<dbReference type="SUPFAM" id="SSF57184">
    <property type="entry name" value="Growth factor receptor domain"/>
    <property type="match status" value="1"/>
</dbReference>
<dbReference type="GeneID" id="20205002"/>
<reference evidence="4" key="1">
    <citation type="submission" date="2012-12" db="EMBL/GenBank/DDBJ databases">
        <authorList>
            <person name="Hellsten U."/>
            <person name="Grimwood J."/>
            <person name="Chapman J.A."/>
            <person name="Shapiro H."/>
            <person name="Aerts A."/>
            <person name="Otillar R.P."/>
            <person name="Terry A.Y."/>
            <person name="Boore J.L."/>
            <person name="Simakov O."/>
            <person name="Marletaz F."/>
            <person name="Cho S.-J."/>
            <person name="Edsinger-Gonzales E."/>
            <person name="Havlak P."/>
            <person name="Kuo D.-H."/>
            <person name="Larsson T."/>
            <person name="Lv J."/>
            <person name="Arendt D."/>
            <person name="Savage R."/>
            <person name="Osoegawa K."/>
            <person name="de Jong P."/>
            <person name="Lindberg D.R."/>
            <person name="Seaver E.C."/>
            <person name="Weisblat D.A."/>
            <person name="Putnam N.H."/>
            <person name="Grigoriev I.V."/>
            <person name="Rokhsar D.S."/>
        </authorList>
    </citation>
    <scope>NUCLEOTIDE SEQUENCE</scope>
</reference>
<evidence type="ECO:0000313" key="4">
    <source>
        <dbReference type="Proteomes" id="UP000015101"/>
    </source>
</evidence>
<reference evidence="2 4" key="2">
    <citation type="journal article" date="2013" name="Nature">
        <title>Insights into bilaterian evolution from three spiralian genomes.</title>
        <authorList>
            <person name="Simakov O."/>
            <person name="Marletaz F."/>
            <person name="Cho S.J."/>
            <person name="Edsinger-Gonzales E."/>
            <person name="Havlak P."/>
            <person name="Hellsten U."/>
            <person name="Kuo D.H."/>
            <person name="Larsson T."/>
            <person name="Lv J."/>
            <person name="Arendt D."/>
            <person name="Savage R."/>
            <person name="Osoegawa K."/>
            <person name="de Jong P."/>
            <person name="Grimwood J."/>
            <person name="Chapman J.A."/>
            <person name="Shapiro H."/>
            <person name="Aerts A."/>
            <person name="Otillar R.P."/>
            <person name="Terry A.Y."/>
            <person name="Boore J.L."/>
            <person name="Grigoriev I.V."/>
            <person name="Lindberg D.R."/>
            <person name="Seaver E.C."/>
            <person name="Weisblat D.A."/>
            <person name="Putnam N.H."/>
            <person name="Rokhsar D.S."/>
        </authorList>
    </citation>
    <scope>NUCLEOTIDE SEQUENCE</scope>
</reference>
<dbReference type="InterPro" id="IPR009030">
    <property type="entry name" value="Growth_fac_rcpt_cys_sf"/>
</dbReference>
<feature type="chain" id="PRO_5010980416" description="TNFR-Cys domain-containing protein" evidence="1">
    <location>
        <begin position="21"/>
        <end position="155"/>
    </location>
</feature>
<evidence type="ECO:0000313" key="2">
    <source>
        <dbReference type="EMBL" id="ESO01509.1"/>
    </source>
</evidence>
<protein>
    <recommendedName>
        <fullName evidence="5">TNFR-Cys domain-containing protein</fullName>
    </recommendedName>
</protein>
<dbReference type="Proteomes" id="UP000015101">
    <property type="component" value="Unassembled WGS sequence"/>
</dbReference>
<dbReference type="AlphaFoldDB" id="T1F853"/>
<keyword evidence="1" id="KW-0732">Signal</keyword>
<evidence type="ECO:0008006" key="5">
    <source>
        <dbReference type="Google" id="ProtNLM"/>
    </source>
</evidence>
<organism evidence="3 4">
    <name type="scientific">Helobdella robusta</name>
    <name type="common">Californian leech</name>
    <dbReference type="NCBI Taxonomy" id="6412"/>
    <lineage>
        <taxon>Eukaryota</taxon>
        <taxon>Metazoa</taxon>
        <taxon>Spiralia</taxon>
        <taxon>Lophotrochozoa</taxon>
        <taxon>Annelida</taxon>
        <taxon>Clitellata</taxon>
        <taxon>Hirudinea</taxon>
        <taxon>Rhynchobdellida</taxon>
        <taxon>Glossiphoniidae</taxon>
        <taxon>Helobdella</taxon>
    </lineage>
</organism>
<reference evidence="3" key="3">
    <citation type="submission" date="2015-06" db="UniProtKB">
        <authorList>
            <consortium name="EnsemblMetazoa"/>
        </authorList>
    </citation>
    <scope>IDENTIFICATION</scope>
</reference>
<dbReference type="RefSeq" id="XP_009020163.1">
    <property type="nucleotide sequence ID" value="XM_009021915.1"/>
</dbReference>
<feature type="signal peptide" evidence="1">
    <location>
        <begin position="1"/>
        <end position="20"/>
    </location>
</feature>
<dbReference type="InParanoid" id="T1F853"/>
<proteinExistence type="predicted"/>